<dbReference type="PROSITE" id="PS00729">
    <property type="entry name" value="AP_NUCLEASE_F2_1"/>
    <property type="match status" value="1"/>
</dbReference>
<keyword evidence="5" id="KW-0227">DNA damage</keyword>
<dbReference type="GO" id="GO:0008270">
    <property type="term" value="F:zinc ion binding"/>
    <property type="evidence" value="ECO:0007669"/>
    <property type="project" value="InterPro"/>
</dbReference>
<sequence length="357" mass="39526">MPPKKLTTFQYTKVAGLKHKFGAHVSTAGGVSNSVLNARNIGANSFALFLKSPRKWDSPPISKEEEDEFKRLCDLHGYDPKTDILPHGSYLLNLANPDSEKADKAYGGFLDDLQRCEQLGIGLYNFHPGSSLDSDHSQALKRLAGKINEAIAATSTVKIVLENMAGKGNLIGSDLQDIKDVIDMIDNKDRVGVCLDTCHAFSAGYDIRTEELFDKFIEKFDTIVGKEYLCAIHLNDSKAPFAANVDLHQKLGLGFLGLEVFRVISNHPRLEGIPIVLETPVGKDETYWGEEIKLLESMIGAKADDKVVLEKSEELAKLGEKERKEHMNKYEKKQETKKRKDIKAAAALGGVKKKAKK</sequence>
<dbReference type="GO" id="GO:0005634">
    <property type="term" value="C:nucleus"/>
    <property type="evidence" value="ECO:0007669"/>
    <property type="project" value="TreeGrafter"/>
</dbReference>
<dbReference type="PhylomeDB" id="A0A061B3I1"/>
<dbReference type="SMART" id="SM00518">
    <property type="entry name" value="AP2Ec"/>
    <property type="match status" value="1"/>
</dbReference>
<dbReference type="OrthoDB" id="7663182at2759"/>
<reference evidence="11" key="1">
    <citation type="journal article" date="2014" name="Genome Announc.">
        <title>Genome sequence of the yeast Cyberlindnera fabianii (Hansenula fabianii).</title>
        <authorList>
            <person name="Freel K.C."/>
            <person name="Sarilar V."/>
            <person name="Neuveglise C."/>
            <person name="Devillers H."/>
            <person name="Friedrich A."/>
            <person name="Schacherer J."/>
        </authorList>
    </citation>
    <scope>NUCLEOTIDE SEQUENCE</scope>
    <source>
        <strain evidence="11">YJS4271</strain>
    </source>
</reference>
<dbReference type="GO" id="GO:0006284">
    <property type="term" value="P:base-excision repair"/>
    <property type="evidence" value="ECO:0007669"/>
    <property type="project" value="TreeGrafter"/>
</dbReference>
<dbReference type="EMBL" id="LK052892">
    <property type="protein sequence ID" value="CDR41546.1"/>
    <property type="molecule type" value="Genomic_DNA"/>
</dbReference>
<comment type="similarity">
    <text evidence="2">Belongs to the AP endonuclease 2 family.</text>
</comment>
<feature type="compositionally biased region" description="Basic and acidic residues" evidence="9">
    <location>
        <begin position="320"/>
        <end position="334"/>
    </location>
</feature>
<evidence type="ECO:0000256" key="3">
    <source>
        <dbReference type="ARBA" id="ARBA00021759"/>
    </source>
</evidence>
<dbReference type="Pfam" id="PF01261">
    <property type="entry name" value="AP_endonuc_2"/>
    <property type="match status" value="1"/>
</dbReference>
<keyword evidence="4" id="KW-0479">Metal-binding</keyword>
<dbReference type="SUPFAM" id="SSF51658">
    <property type="entry name" value="Xylose isomerase-like"/>
    <property type="match status" value="1"/>
</dbReference>
<dbReference type="InterPro" id="IPR001719">
    <property type="entry name" value="AP_endonuc_2"/>
</dbReference>
<keyword evidence="6" id="KW-0378">Hydrolase</keyword>
<name>A0A061B3I1_CYBFA</name>
<evidence type="ECO:0000256" key="1">
    <source>
        <dbReference type="ARBA" id="ARBA00001947"/>
    </source>
</evidence>
<evidence type="ECO:0000259" key="10">
    <source>
        <dbReference type="Pfam" id="PF01261"/>
    </source>
</evidence>
<dbReference type="Gene3D" id="3.20.20.150">
    <property type="entry name" value="Divalent-metal-dependent TIM barrel enzymes"/>
    <property type="match status" value="1"/>
</dbReference>
<evidence type="ECO:0000313" key="11">
    <source>
        <dbReference type="EMBL" id="CDR41546.1"/>
    </source>
</evidence>
<dbReference type="AlphaFoldDB" id="A0A061B3I1"/>
<comment type="cofactor">
    <cofactor evidence="1">
        <name>Zn(2+)</name>
        <dbReference type="ChEBI" id="CHEBI:29105"/>
    </cofactor>
</comment>
<dbReference type="PROSITE" id="PS00731">
    <property type="entry name" value="AP_NUCLEASE_F2_3"/>
    <property type="match status" value="1"/>
</dbReference>
<dbReference type="CDD" id="cd00019">
    <property type="entry name" value="AP2Ec"/>
    <property type="match status" value="1"/>
</dbReference>
<dbReference type="NCBIfam" id="TIGR00587">
    <property type="entry name" value="nfo"/>
    <property type="match status" value="1"/>
</dbReference>
<dbReference type="InterPro" id="IPR036237">
    <property type="entry name" value="Xyl_isomerase-like_sf"/>
</dbReference>
<accession>A0A061B3I1</accession>
<dbReference type="PANTHER" id="PTHR21445:SF0">
    <property type="entry name" value="APURINIC-APYRIMIDINIC ENDONUCLEASE"/>
    <property type="match status" value="1"/>
</dbReference>
<dbReference type="GO" id="GO:0005739">
    <property type="term" value="C:mitochondrion"/>
    <property type="evidence" value="ECO:0007669"/>
    <property type="project" value="TreeGrafter"/>
</dbReference>
<feature type="domain" description="Xylose isomerase-like TIM barrel" evidence="10">
    <location>
        <begin position="37"/>
        <end position="297"/>
    </location>
</feature>
<evidence type="ECO:0000256" key="2">
    <source>
        <dbReference type="ARBA" id="ARBA00005340"/>
    </source>
</evidence>
<evidence type="ECO:0000256" key="5">
    <source>
        <dbReference type="ARBA" id="ARBA00022763"/>
    </source>
</evidence>
<evidence type="ECO:0000256" key="8">
    <source>
        <dbReference type="ARBA" id="ARBA00023204"/>
    </source>
</evidence>
<evidence type="ECO:0000256" key="4">
    <source>
        <dbReference type="ARBA" id="ARBA00022723"/>
    </source>
</evidence>
<dbReference type="GO" id="GO:0003677">
    <property type="term" value="F:DNA binding"/>
    <property type="evidence" value="ECO:0007669"/>
    <property type="project" value="InterPro"/>
</dbReference>
<evidence type="ECO:0000256" key="9">
    <source>
        <dbReference type="SAM" id="MobiDB-lite"/>
    </source>
</evidence>
<dbReference type="InterPro" id="IPR013022">
    <property type="entry name" value="Xyl_isomerase-like_TIM-brl"/>
</dbReference>
<proteinExistence type="inferred from homology"/>
<dbReference type="PANTHER" id="PTHR21445">
    <property type="entry name" value="ENDONUCLEASE IV ENDODEOXYRIBONUCLEASE IV"/>
    <property type="match status" value="1"/>
</dbReference>
<dbReference type="GO" id="GO:0003906">
    <property type="term" value="F:DNA-(apurinic or apyrimidinic site) endonuclease activity"/>
    <property type="evidence" value="ECO:0007669"/>
    <property type="project" value="TreeGrafter"/>
</dbReference>
<dbReference type="InterPro" id="IPR018246">
    <property type="entry name" value="AP_endonuc_F2_Zn_BS"/>
</dbReference>
<evidence type="ECO:0000256" key="7">
    <source>
        <dbReference type="ARBA" id="ARBA00022833"/>
    </source>
</evidence>
<dbReference type="PROSITE" id="PS51432">
    <property type="entry name" value="AP_NUCLEASE_F2_4"/>
    <property type="match status" value="1"/>
</dbReference>
<dbReference type="HAMAP" id="MF_00152">
    <property type="entry name" value="Nfo"/>
    <property type="match status" value="1"/>
</dbReference>
<dbReference type="GO" id="GO:0008081">
    <property type="term" value="F:phosphoric diester hydrolase activity"/>
    <property type="evidence" value="ECO:0007669"/>
    <property type="project" value="TreeGrafter"/>
</dbReference>
<dbReference type="VEuPathDB" id="FungiDB:BON22_3744"/>
<evidence type="ECO:0000256" key="6">
    <source>
        <dbReference type="ARBA" id="ARBA00022801"/>
    </source>
</evidence>
<keyword evidence="7" id="KW-0862">Zinc</keyword>
<dbReference type="FunFam" id="3.20.20.150:FF:000001">
    <property type="entry name" value="Probable endonuclease 4"/>
    <property type="match status" value="1"/>
</dbReference>
<protein>
    <recommendedName>
        <fullName evidence="3">Apurinic-apyrimidinic endonuclease 1</fullName>
    </recommendedName>
</protein>
<feature type="region of interest" description="Disordered" evidence="9">
    <location>
        <begin position="320"/>
        <end position="357"/>
    </location>
</feature>
<organism evidence="11">
    <name type="scientific">Cyberlindnera fabianii</name>
    <name type="common">Yeast</name>
    <name type="synonym">Hansenula fabianii</name>
    <dbReference type="NCBI Taxonomy" id="36022"/>
    <lineage>
        <taxon>Eukaryota</taxon>
        <taxon>Fungi</taxon>
        <taxon>Dikarya</taxon>
        <taxon>Ascomycota</taxon>
        <taxon>Saccharomycotina</taxon>
        <taxon>Saccharomycetes</taxon>
        <taxon>Phaffomycetales</taxon>
        <taxon>Phaffomycetaceae</taxon>
        <taxon>Cyberlindnera</taxon>
    </lineage>
</organism>
<dbReference type="NCBIfam" id="NF002199">
    <property type="entry name" value="PRK01060.1-4"/>
    <property type="match status" value="1"/>
</dbReference>
<gene>
    <name evidence="11" type="ORF">CYFA0S_07e03356g</name>
</gene>
<dbReference type="PROSITE" id="PS00730">
    <property type="entry name" value="AP_NUCLEASE_F2_2"/>
    <property type="match status" value="1"/>
</dbReference>
<keyword evidence="8" id="KW-0234">DNA repair</keyword>